<dbReference type="Gene3D" id="3.30.160.60">
    <property type="entry name" value="Classic Zinc Finger"/>
    <property type="match status" value="1"/>
</dbReference>
<organism evidence="7 8">
    <name type="scientific">Mola mola</name>
    <name type="common">Ocean sunfish</name>
    <name type="synonym">Tetraodon mola</name>
    <dbReference type="NCBI Taxonomy" id="94237"/>
    <lineage>
        <taxon>Eukaryota</taxon>
        <taxon>Metazoa</taxon>
        <taxon>Chordata</taxon>
        <taxon>Craniata</taxon>
        <taxon>Vertebrata</taxon>
        <taxon>Euteleostomi</taxon>
        <taxon>Actinopterygii</taxon>
        <taxon>Neopterygii</taxon>
        <taxon>Teleostei</taxon>
        <taxon>Neoteleostei</taxon>
        <taxon>Acanthomorphata</taxon>
        <taxon>Eupercaria</taxon>
        <taxon>Tetraodontiformes</taxon>
        <taxon>Molidae</taxon>
        <taxon>Mola</taxon>
    </lineage>
</organism>
<feature type="domain" description="B box-type" evidence="6">
    <location>
        <begin position="163"/>
        <end position="203"/>
    </location>
</feature>
<dbReference type="SUPFAM" id="SSF57845">
    <property type="entry name" value="B-box zinc-binding domain"/>
    <property type="match status" value="1"/>
</dbReference>
<dbReference type="PROSITE" id="PS50119">
    <property type="entry name" value="ZF_BBOX"/>
    <property type="match status" value="1"/>
</dbReference>
<evidence type="ECO:0000256" key="2">
    <source>
        <dbReference type="ARBA" id="ARBA00022771"/>
    </source>
</evidence>
<dbReference type="STRING" id="94237.ENSMMOP00000019484"/>
<dbReference type="SMART" id="SM00184">
    <property type="entry name" value="RING"/>
    <property type="match status" value="1"/>
</dbReference>
<evidence type="ECO:0000313" key="8">
    <source>
        <dbReference type="Proteomes" id="UP000261620"/>
    </source>
</evidence>
<dbReference type="SUPFAM" id="SSF57850">
    <property type="entry name" value="RING/U-box"/>
    <property type="match status" value="1"/>
</dbReference>
<keyword evidence="8" id="KW-1185">Reference proteome</keyword>
<keyword evidence="3" id="KW-0862">Zinc</keyword>
<sequence length="239" mass="26563">MCCRLNVDSSRDGADMAAAGSQLMEDQFLCSICLEVFTAPVSTPCGHNFCQSCISAHWDLNVSCQCPICKRLFQARPELHVNTFISEMVAHFRRSAQPETGGGPELRAARPGEVHCDVCAGTRLKALKSCLVCLVSYCQTHLEPHLTAAGLRRHQLIEPVENLESRVCTQHGKPLELFCRDEQACICTLCSVVDHKAHDLVSLQDGYEVQKAELVAMEAELQHLIQQRQMRIAELKTDN</sequence>
<keyword evidence="2 4" id="KW-0863">Zinc-finger</keyword>
<dbReference type="Gene3D" id="3.30.40.10">
    <property type="entry name" value="Zinc/RING finger domain, C3HC4 (zinc finger)"/>
    <property type="match status" value="1"/>
</dbReference>
<evidence type="ECO:0000256" key="3">
    <source>
        <dbReference type="ARBA" id="ARBA00022833"/>
    </source>
</evidence>
<reference evidence="7" key="1">
    <citation type="submission" date="2025-08" db="UniProtKB">
        <authorList>
            <consortium name="Ensembl"/>
        </authorList>
    </citation>
    <scope>IDENTIFICATION</scope>
</reference>
<dbReference type="InterPro" id="IPR017907">
    <property type="entry name" value="Znf_RING_CS"/>
</dbReference>
<dbReference type="InterPro" id="IPR013083">
    <property type="entry name" value="Znf_RING/FYVE/PHD"/>
</dbReference>
<dbReference type="Ensembl" id="ENSMMOT00000019811.1">
    <property type="protein sequence ID" value="ENSMMOP00000019484.1"/>
    <property type="gene ID" value="ENSMMOG00000014782.1"/>
</dbReference>
<name>A0A3Q3X2S6_MOLML</name>
<dbReference type="PANTHER" id="PTHR25465">
    <property type="entry name" value="B-BOX DOMAIN CONTAINING"/>
    <property type="match status" value="1"/>
</dbReference>
<dbReference type="InterPro" id="IPR027370">
    <property type="entry name" value="Znf-RING_euk"/>
</dbReference>
<dbReference type="Gene3D" id="4.10.830.40">
    <property type="match status" value="1"/>
</dbReference>
<evidence type="ECO:0000259" key="5">
    <source>
        <dbReference type="PROSITE" id="PS50089"/>
    </source>
</evidence>
<dbReference type="InterPro" id="IPR051051">
    <property type="entry name" value="E3_ubiq-ligase_TRIM/RNF"/>
</dbReference>
<evidence type="ECO:0000313" key="7">
    <source>
        <dbReference type="Ensembl" id="ENSMMOP00000019484.1"/>
    </source>
</evidence>
<dbReference type="Pfam" id="PF00643">
    <property type="entry name" value="zf-B_box"/>
    <property type="match status" value="1"/>
</dbReference>
<dbReference type="AlphaFoldDB" id="A0A3Q3X2S6"/>
<accession>A0A3Q3X2S6</accession>
<dbReference type="Pfam" id="PF13445">
    <property type="entry name" value="zf-RING_UBOX"/>
    <property type="match status" value="1"/>
</dbReference>
<evidence type="ECO:0000256" key="1">
    <source>
        <dbReference type="ARBA" id="ARBA00022723"/>
    </source>
</evidence>
<feature type="domain" description="RING-type" evidence="5">
    <location>
        <begin position="30"/>
        <end position="70"/>
    </location>
</feature>
<dbReference type="Proteomes" id="UP000261620">
    <property type="component" value="Unplaced"/>
</dbReference>
<dbReference type="CDD" id="cd19769">
    <property type="entry name" value="Bbox2_TRIM16-like"/>
    <property type="match status" value="1"/>
</dbReference>
<dbReference type="PROSITE" id="PS00518">
    <property type="entry name" value="ZF_RING_1"/>
    <property type="match status" value="1"/>
</dbReference>
<dbReference type="GO" id="GO:0008270">
    <property type="term" value="F:zinc ion binding"/>
    <property type="evidence" value="ECO:0007669"/>
    <property type="project" value="UniProtKB-KW"/>
</dbReference>
<keyword evidence="1" id="KW-0479">Metal-binding</keyword>
<dbReference type="PANTHER" id="PTHR25465:SF32">
    <property type="entry name" value="BLOODTHIRSTY-RELATED GENE FAMILY, MEMBER 16 ISOFORM X1-RELATED"/>
    <property type="match status" value="1"/>
</dbReference>
<dbReference type="OMA" id="DEQACIC"/>
<proteinExistence type="predicted"/>
<evidence type="ECO:0000256" key="4">
    <source>
        <dbReference type="PROSITE-ProRule" id="PRU00024"/>
    </source>
</evidence>
<dbReference type="InterPro" id="IPR001841">
    <property type="entry name" value="Znf_RING"/>
</dbReference>
<dbReference type="SMART" id="SM00336">
    <property type="entry name" value="BBOX"/>
    <property type="match status" value="1"/>
</dbReference>
<dbReference type="PROSITE" id="PS50089">
    <property type="entry name" value="ZF_RING_2"/>
    <property type="match status" value="1"/>
</dbReference>
<protein>
    <submittedName>
        <fullName evidence="7">Uncharacterized protein</fullName>
    </submittedName>
</protein>
<reference evidence="7" key="2">
    <citation type="submission" date="2025-09" db="UniProtKB">
        <authorList>
            <consortium name="Ensembl"/>
        </authorList>
    </citation>
    <scope>IDENTIFICATION</scope>
</reference>
<evidence type="ECO:0000259" key="6">
    <source>
        <dbReference type="PROSITE" id="PS50119"/>
    </source>
</evidence>
<dbReference type="InterPro" id="IPR000315">
    <property type="entry name" value="Znf_B-box"/>
</dbReference>